<evidence type="ECO:0000256" key="3">
    <source>
        <dbReference type="ARBA" id="ARBA00022840"/>
    </source>
</evidence>
<protein>
    <recommendedName>
        <fullName evidence="6">Cell shape-determining protein MreB</fullName>
    </recommendedName>
</protein>
<comment type="subcellular location">
    <subcellularLocation>
        <location evidence="6">Cytoplasm</location>
    </subcellularLocation>
    <text evidence="6">Membrane-associated.</text>
</comment>
<evidence type="ECO:0000256" key="4">
    <source>
        <dbReference type="ARBA" id="ARBA00022960"/>
    </source>
</evidence>
<dbReference type="InterPro" id="IPR004753">
    <property type="entry name" value="MreB"/>
</dbReference>
<dbReference type="GO" id="GO:0000902">
    <property type="term" value="P:cell morphogenesis"/>
    <property type="evidence" value="ECO:0007669"/>
    <property type="project" value="InterPro"/>
</dbReference>
<keyword evidence="4 6" id="KW-0133">Cell shape</keyword>
<feature type="binding site" evidence="6">
    <location>
        <begin position="172"/>
        <end position="174"/>
    </location>
    <ligand>
        <name>ATP</name>
        <dbReference type="ChEBI" id="CHEBI:30616"/>
    </ligand>
</feature>
<dbReference type="PRINTS" id="PR01652">
    <property type="entry name" value="SHAPEPROTEIN"/>
</dbReference>
<dbReference type="GO" id="GO:0016787">
    <property type="term" value="F:hydrolase activity"/>
    <property type="evidence" value="ECO:0007669"/>
    <property type="project" value="UniProtKB-KW"/>
</dbReference>
<evidence type="ECO:0000256" key="1">
    <source>
        <dbReference type="ARBA" id="ARBA00022490"/>
    </source>
</evidence>
<organism evidence="7 8">
    <name type="scientific">Fusobacterium nucleatum subsp. nucleatum (strain ATCC 23726 / VPI 4351)</name>
    <dbReference type="NCBI Taxonomy" id="525283"/>
    <lineage>
        <taxon>Bacteria</taxon>
        <taxon>Fusobacteriati</taxon>
        <taxon>Fusobacteriota</taxon>
        <taxon>Fusobacteriia</taxon>
        <taxon>Fusobacteriales</taxon>
        <taxon>Fusobacteriaceae</taxon>
        <taxon>Fusobacterium</taxon>
    </lineage>
</organism>
<dbReference type="HAMAP" id="MF_02207">
    <property type="entry name" value="MreB"/>
    <property type="match status" value="1"/>
</dbReference>
<evidence type="ECO:0000256" key="2">
    <source>
        <dbReference type="ARBA" id="ARBA00022741"/>
    </source>
</evidence>
<comment type="function">
    <text evidence="6">Forms membrane-associated dynamic filaments that are essential for cell shape determination. Acts by regulating cell wall synthesis and cell elongation, and thus cell shape. A feedback loop between cell geometry and MreB localization may maintain elongated cell shape by targeting cell wall growth to regions of negative cell wall curvature.</text>
</comment>
<reference evidence="7 8" key="1">
    <citation type="submission" date="2010-04" db="EMBL/GenBank/DDBJ databases">
        <authorList>
            <person name="Qin X."/>
            <person name="Bachman B."/>
            <person name="Battles P."/>
            <person name="Bell A."/>
            <person name="Bess C."/>
            <person name="Bickham C."/>
            <person name="Chaboub L."/>
            <person name="Chen D."/>
            <person name="Coyle M."/>
            <person name="Deiros D.R."/>
            <person name="Dinh H."/>
            <person name="Forbes L."/>
            <person name="Fowler G."/>
            <person name="Francisco L."/>
            <person name="Fu Q."/>
            <person name="Gubbala S."/>
            <person name="Hale W."/>
            <person name="Han Y."/>
            <person name="Hemphill L."/>
            <person name="Highlander S.K."/>
            <person name="Hirani K."/>
            <person name="Hogues M."/>
            <person name="Jackson L."/>
            <person name="Jakkamsetti A."/>
            <person name="Javaid M."/>
            <person name="Jiang H."/>
            <person name="Korchina V."/>
            <person name="Kovar C."/>
            <person name="Lara F."/>
            <person name="Lee S."/>
            <person name="Mata R."/>
            <person name="Mathew T."/>
            <person name="Moen C."/>
            <person name="Morales K."/>
            <person name="Munidasa M."/>
            <person name="Nazareth L."/>
            <person name="Ngo R."/>
            <person name="Nguyen L."/>
            <person name="Okwuonu G."/>
            <person name="Ongeri F."/>
            <person name="Patil S."/>
            <person name="Petrosino J."/>
            <person name="Pham C."/>
            <person name="Pham P."/>
            <person name="Pu L.-L."/>
            <person name="Puazo M."/>
            <person name="Raj R."/>
            <person name="Reid J."/>
            <person name="Rouhana J."/>
            <person name="Saada N."/>
            <person name="Shang Y."/>
            <person name="Simmons D."/>
            <person name="Thornton R."/>
            <person name="Warren J."/>
            <person name="Weissenberger G."/>
            <person name="Zhang J."/>
            <person name="Zhang L."/>
            <person name="Zhou C."/>
            <person name="Zhu D."/>
            <person name="Muzny D."/>
            <person name="Worley K."/>
            <person name="Gibbs R."/>
        </authorList>
    </citation>
    <scope>NUCLEOTIDE SEQUENCE [LARGE SCALE GENOMIC DNA]</scope>
    <source>
        <strain evidence="8">ATCC 23726 / VPI 4351</strain>
    </source>
</reference>
<proteinExistence type="inferred from homology"/>
<evidence type="ECO:0000313" key="7">
    <source>
        <dbReference type="EMBL" id="EFG95098.1"/>
    </source>
</evidence>
<dbReference type="Gene3D" id="3.30.420.40">
    <property type="match status" value="3"/>
</dbReference>
<keyword evidence="3 6" id="KW-0067">ATP-binding</keyword>
<dbReference type="GO" id="GO:0008360">
    <property type="term" value="P:regulation of cell shape"/>
    <property type="evidence" value="ECO:0007669"/>
    <property type="project" value="UniProtKB-UniRule"/>
</dbReference>
<dbReference type="Pfam" id="PF06723">
    <property type="entry name" value="MreB_Mbl"/>
    <property type="match status" value="1"/>
</dbReference>
<evidence type="ECO:0000256" key="5">
    <source>
        <dbReference type="ARBA" id="ARBA00023458"/>
    </source>
</evidence>
<comment type="caution">
    <text evidence="7">The sequence shown here is derived from an EMBL/GenBank/DDBJ whole genome shotgun (WGS) entry which is preliminary data.</text>
</comment>
<dbReference type="InterPro" id="IPR043129">
    <property type="entry name" value="ATPase_NBD"/>
</dbReference>
<comment type="caution">
    <text evidence="6">Lacks conserved residue(s) required for the propagation of feature annotation.</text>
</comment>
<dbReference type="PANTHER" id="PTHR42749:SF1">
    <property type="entry name" value="CELL SHAPE-DETERMINING PROTEIN MREB"/>
    <property type="match status" value="1"/>
</dbReference>
<comment type="subunit">
    <text evidence="6">Forms polymers.</text>
</comment>
<dbReference type="NCBIfam" id="TIGR00904">
    <property type="entry name" value="mreB"/>
    <property type="match status" value="1"/>
</dbReference>
<dbReference type="PANTHER" id="PTHR42749">
    <property type="entry name" value="CELL SHAPE-DETERMINING PROTEIN MREB"/>
    <property type="match status" value="1"/>
</dbReference>
<keyword evidence="1 6" id="KW-0963">Cytoplasm</keyword>
<dbReference type="EMBL" id="ADVK01000039">
    <property type="protein sequence ID" value="EFG95098.1"/>
    <property type="molecule type" value="Genomic_DNA"/>
</dbReference>
<gene>
    <name evidence="7" type="primary">ppx</name>
    <name evidence="6" type="synonym">mreB</name>
    <name evidence="7" type="ORF">HMPREF0397_1408</name>
</gene>
<dbReference type="SUPFAM" id="SSF53067">
    <property type="entry name" value="Actin-like ATPase domain"/>
    <property type="match status" value="2"/>
</dbReference>
<keyword evidence="2 6" id="KW-0547">Nucleotide-binding</keyword>
<dbReference type="GO" id="GO:0005524">
    <property type="term" value="F:ATP binding"/>
    <property type="evidence" value="ECO:0007669"/>
    <property type="project" value="UniProtKB-KW"/>
</dbReference>
<evidence type="ECO:0000256" key="6">
    <source>
        <dbReference type="HAMAP-Rule" id="MF_02207"/>
    </source>
</evidence>
<keyword evidence="7" id="KW-0378">Hydrolase</keyword>
<dbReference type="CDD" id="cd10225">
    <property type="entry name" value="ASKHA_NBD_MreB-like"/>
    <property type="match status" value="1"/>
</dbReference>
<feature type="binding site" evidence="6">
    <location>
        <begin position="300"/>
        <end position="303"/>
    </location>
    <ligand>
        <name>ATP</name>
        <dbReference type="ChEBI" id="CHEBI:30616"/>
    </ligand>
</feature>
<dbReference type="Proteomes" id="UP000003643">
    <property type="component" value="Unassembled WGS sequence"/>
</dbReference>
<evidence type="ECO:0000313" key="8">
    <source>
        <dbReference type="Proteomes" id="UP000003643"/>
    </source>
</evidence>
<sequence>MMRCKVMKKFMGKLLGIFSDDLGIDLGTSNTLICMKNKGIILREPSVVAISTKTKEIFEVGEKAKHMIGRTPSTYETIRPLRNGVIADYEVTEKMLRSFYKRIKSGTLLNKPRVIICVPAGITQVEKRAVMEVTREAGAREAYLIEEPMAAAIGVGINIFEPEGSMVVDIGGGTSELAVVSLGGVVKKSSFRVAGDRFDTAIVDYVRQKHNLLIGEKSAEDIKIKIGTVSPEEEDMEIEVSGKYVLNGLPKDITLTSSELIDTLSTLVQEIIEEIRVVFEKTPPELAADIKKRGIYISGGGALLRGIDKKIAAGLNLKVTISEDPLNAVINGIGVLLNNFSLYSKVLVSTETEY</sequence>
<feature type="binding site" evidence="6">
    <location>
        <begin position="220"/>
        <end position="223"/>
    </location>
    <ligand>
        <name>ATP</name>
        <dbReference type="ChEBI" id="CHEBI:30616"/>
    </ligand>
</feature>
<dbReference type="AlphaFoldDB" id="D5RDX3"/>
<name>D5RDX3_FUSN2</name>
<dbReference type="NCBIfam" id="NF010539">
    <property type="entry name" value="PRK13927.1"/>
    <property type="match status" value="1"/>
</dbReference>
<dbReference type="GO" id="GO:0005737">
    <property type="term" value="C:cytoplasm"/>
    <property type="evidence" value="ECO:0007669"/>
    <property type="project" value="UniProtKB-SubCell"/>
</dbReference>
<accession>D5RDX3</accession>
<comment type="similarity">
    <text evidence="5 6">Belongs to the FtsA/MreB family.</text>
</comment>
<dbReference type="InterPro" id="IPR056546">
    <property type="entry name" value="MreB_MamK-like"/>
</dbReference>